<proteinExistence type="predicted"/>
<evidence type="ECO:0000313" key="2">
    <source>
        <dbReference type="Proteomes" id="UP000032142"/>
    </source>
</evidence>
<dbReference type="EMBL" id="KN394086">
    <property type="protein sequence ID" value="KHG10524.1"/>
    <property type="molecule type" value="Genomic_DNA"/>
</dbReference>
<sequence length="40" mass="4772">MSNIDEYVKDEKVSYYVQVAQCRQASSGIRRHQRFNHTIN</sequence>
<protein>
    <submittedName>
        <fullName evidence="1">Uncharacterized protein</fullName>
    </submittedName>
</protein>
<evidence type="ECO:0000313" key="1">
    <source>
        <dbReference type="EMBL" id="KHG10524.1"/>
    </source>
</evidence>
<gene>
    <name evidence="1" type="ORF">F383_14307</name>
</gene>
<keyword evidence="2" id="KW-1185">Reference proteome</keyword>
<accession>A0A0B0NFC5</accession>
<dbReference type="AlphaFoldDB" id="A0A0B0NFC5"/>
<name>A0A0B0NFC5_GOSAR</name>
<reference evidence="2" key="1">
    <citation type="submission" date="2014-09" db="EMBL/GenBank/DDBJ databases">
        <authorList>
            <person name="Mudge J."/>
            <person name="Ramaraj T."/>
            <person name="Lindquist I.E."/>
            <person name="Bharti A.K."/>
            <person name="Sundararajan A."/>
            <person name="Cameron C.T."/>
            <person name="Woodward J.E."/>
            <person name="May G.D."/>
            <person name="Brubaker C."/>
            <person name="Broadhvest J."/>
            <person name="Wilkins T.A."/>
        </authorList>
    </citation>
    <scope>NUCLEOTIDE SEQUENCE</scope>
    <source>
        <strain evidence="2">cv. AKA8401</strain>
    </source>
</reference>
<dbReference type="Proteomes" id="UP000032142">
    <property type="component" value="Unassembled WGS sequence"/>
</dbReference>
<organism evidence="1 2">
    <name type="scientific">Gossypium arboreum</name>
    <name type="common">Tree cotton</name>
    <name type="synonym">Gossypium nanking</name>
    <dbReference type="NCBI Taxonomy" id="29729"/>
    <lineage>
        <taxon>Eukaryota</taxon>
        <taxon>Viridiplantae</taxon>
        <taxon>Streptophyta</taxon>
        <taxon>Embryophyta</taxon>
        <taxon>Tracheophyta</taxon>
        <taxon>Spermatophyta</taxon>
        <taxon>Magnoliopsida</taxon>
        <taxon>eudicotyledons</taxon>
        <taxon>Gunneridae</taxon>
        <taxon>Pentapetalae</taxon>
        <taxon>rosids</taxon>
        <taxon>malvids</taxon>
        <taxon>Malvales</taxon>
        <taxon>Malvaceae</taxon>
        <taxon>Malvoideae</taxon>
        <taxon>Gossypium</taxon>
    </lineage>
</organism>